<feature type="compositionally biased region" description="Basic and acidic residues" evidence="5">
    <location>
        <begin position="378"/>
        <end position="392"/>
    </location>
</feature>
<evidence type="ECO:0000256" key="4">
    <source>
        <dbReference type="ARBA" id="ARBA00023136"/>
    </source>
</evidence>
<evidence type="ECO:0000256" key="6">
    <source>
        <dbReference type="SAM" id="Phobius"/>
    </source>
</evidence>
<feature type="transmembrane region" description="Helical" evidence="6">
    <location>
        <begin position="560"/>
        <end position="580"/>
    </location>
</feature>
<evidence type="ECO:0008006" key="9">
    <source>
        <dbReference type="Google" id="ProtNLM"/>
    </source>
</evidence>
<feature type="transmembrane region" description="Helical" evidence="6">
    <location>
        <begin position="521"/>
        <end position="540"/>
    </location>
</feature>
<dbReference type="GO" id="GO:0016020">
    <property type="term" value="C:membrane"/>
    <property type="evidence" value="ECO:0007669"/>
    <property type="project" value="UniProtKB-SubCell"/>
</dbReference>
<comment type="subcellular location">
    <subcellularLocation>
        <location evidence="1">Membrane</location>
        <topology evidence="1">Multi-pass membrane protein</topology>
    </subcellularLocation>
</comment>
<protein>
    <recommendedName>
        <fullName evidence="9">Auxin efflux carrier</fullName>
    </recommendedName>
</protein>
<evidence type="ECO:0000256" key="1">
    <source>
        <dbReference type="ARBA" id="ARBA00004141"/>
    </source>
</evidence>
<gene>
    <name evidence="7" type="ORF">MVEG_11608</name>
</gene>
<feature type="transmembrane region" description="Helical" evidence="6">
    <location>
        <begin position="6"/>
        <end position="29"/>
    </location>
</feature>
<feature type="transmembrane region" description="Helical" evidence="6">
    <location>
        <begin position="634"/>
        <end position="655"/>
    </location>
</feature>
<evidence type="ECO:0000313" key="7">
    <source>
        <dbReference type="EMBL" id="KFH62399.1"/>
    </source>
</evidence>
<reference evidence="7 8" key="1">
    <citation type="submission" date="2011-02" db="EMBL/GenBank/DDBJ databases">
        <title>The Genome Sequence of Mortierella verticillata NRRL 6337.</title>
        <authorList>
            <consortium name="The Broad Institute Genome Sequencing Platform"/>
            <person name="Russ C."/>
            <person name="Cuomo C."/>
            <person name="Burger G."/>
            <person name="Gray M.W."/>
            <person name="Holland P.W.H."/>
            <person name="King N."/>
            <person name="Lang F.B.F."/>
            <person name="Roger A.J."/>
            <person name="Ruiz-Trillo I."/>
            <person name="Young S.K."/>
            <person name="Zeng Q."/>
            <person name="Gargeya S."/>
            <person name="Alvarado L."/>
            <person name="Berlin A."/>
            <person name="Chapman S.B."/>
            <person name="Chen Z."/>
            <person name="Freedman E."/>
            <person name="Gellesch M."/>
            <person name="Goldberg J."/>
            <person name="Griggs A."/>
            <person name="Gujja S."/>
            <person name="Heilman E."/>
            <person name="Heiman D."/>
            <person name="Howarth C."/>
            <person name="Mehta T."/>
            <person name="Neiman D."/>
            <person name="Pearson M."/>
            <person name="Roberts A."/>
            <person name="Saif S."/>
            <person name="Shea T."/>
            <person name="Shenoy N."/>
            <person name="Sisk P."/>
            <person name="Stolte C."/>
            <person name="Sykes S."/>
            <person name="White J."/>
            <person name="Yandava C."/>
            <person name="Haas B."/>
            <person name="Nusbaum C."/>
            <person name="Birren B."/>
        </authorList>
    </citation>
    <scope>NUCLEOTIDE SEQUENCE [LARGE SCALE GENOMIC DNA]</scope>
    <source>
        <strain evidence="7 8">NRRL 6337</strain>
    </source>
</reference>
<feature type="transmembrane region" description="Helical" evidence="6">
    <location>
        <begin position="146"/>
        <end position="164"/>
    </location>
</feature>
<feature type="transmembrane region" description="Helical" evidence="6">
    <location>
        <begin position="41"/>
        <end position="60"/>
    </location>
</feature>
<feature type="compositionally biased region" description="Low complexity" evidence="5">
    <location>
        <begin position="430"/>
        <end position="443"/>
    </location>
</feature>
<accession>A0A086TKC2</accession>
<keyword evidence="2 6" id="KW-0812">Transmembrane</keyword>
<feature type="region of interest" description="Disordered" evidence="5">
    <location>
        <begin position="208"/>
        <end position="473"/>
    </location>
</feature>
<dbReference type="InterPro" id="IPR040254">
    <property type="entry name" value="Ecm3-like"/>
</dbReference>
<feature type="transmembrane region" description="Helical" evidence="6">
    <location>
        <begin position="105"/>
        <end position="126"/>
    </location>
</feature>
<evidence type="ECO:0000256" key="5">
    <source>
        <dbReference type="SAM" id="MobiDB-lite"/>
    </source>
</evidence>
<dbReference type="InterPro" id="IPR004776">
    <property type="entry name" value="Mem_transp_PIN-like"/>
</dbReference>
<name>A0A086TKC2_9FUNG</name>
<feature type="compositionally biased region" description="Basic and acidic residues" evidence="5">
    <location>
        <begin position="262"/>
        <end position="283"/>
    </location>
</feature>
<keyword evidence="8" id="KW-1185">Reference proteome</keyword>
<feature type="transmembrane region" description="Helical" evidence="6">
    <location>
        <begin position="667"/>
        <end position="692"/>
    </location>
</feature>
<dbReference type="Pfam" id="PF03547">
    <property type="entry name" value="Mem_trans"/>
    <property type="match status" value="1"/>
</dbReference>
<feature type="transmembrane region" description="Helical" evidence="6">
    <location>
        <begin position="592"/>
        <end position="614"/>
    </location>
</feature>
<feature type="compositionally biased region" description="Pro residues" evidence="5">
    <location>
        <begin position="405"/>
        <end position="418"/>
    </location>
</feature>
<dbReference type="AlphaFoldDB" id="A0A086TKC2"/>
<dbReference type="PANTHER" id="PTHR31274">
    <property type="entry name" value="PROTEIN ECM3"/>
    <property type="match status" value="1"/>
</dbReference>
<feature type="compositionally biased region" description="Polar residues" evidence="5">
    <location>
        <begin position="237"/>
        <end position="249"/>
    </location>
</feature>
<keyword evidence="4 6" id="KW-0472">Membrane</keyword>
<evidence type="ECO:0000256" key="2">
    <source>
        <dbReference type="ARBA" id="ARBA00022692"/>
    </source>
</evidence>
<feature type="compositionally biased region" description="Polar residues" evidence="5">
    <location>
        <begin position="457"/>
        <end position="473"/>
    </location>
</feature>
<feature type="compositionally biased region" description="Polar residues" evidence="5">
    <location>
        <begin position="365"/>
        <end position="377"/>
    </location>
</feature>
<dbReference type="Proteomes" id="UP000243308">
    <property type="component" value="Unassembled WGS sequence"/>
</dbReference>
<feature type="compositionally biased region" description="Polar residues" evidence="5">
    <location>
        <begin position="318"/>
        <end position="330"/>
    </location>
</feature>
<feature type="transmembrane region" description="Helical" evidence="6">
    <location>
        <begin position="72"/>
        <end position="93"/>
    </location>
</feature>
<proteinExistence type="predicted"/>
<organism evidence="7 8">
    <name type="scientific">Podila verticillata NRRL 6337</name>
    <dbReference type="NCBI Taxonomy" id="1069443"/>
    <lineage>
        <taxon>Eukaryota</taxon>
        <taxon>Fungi</taxon>
        <taxon>Fungi incertae sedis</taxon>
        <taxon>Mucoromycota</taxon>
        <taxon>Mortierellomycotina</taxon>
        <taxon>Mortierellomycetes</taxon>
        <taxon>Mortierellales</taxon>
        <taxon>Mortierellaceae</taxon>
        <taxon>Podila</taxon>
    </lineage>
</organism>
<evidence type="ECO:0000313" key="8">
    <source>
        <dbReference type="Proteomes" id="UP000243308"/>
    </source>
</evidence>
<dbReference type="OrthoDB" id="435607at2759"/>
<feature type="compositionally biased region" description="Low complexity" evidence="5">
    <location>
        <begin position="284"/>
        <end position="298"/>
    </location>
</feature>
<sequence length="693" mass="75319">MVALSTLVWTSAKPIIKFLVLGGCGALMARHGLLTPAGAKVVAGLILNYTLPALLFAKMLSCVNQQNVAELGLVAVCSALILLMGGFFGIIIQRFGRVPKRLRRGIIAASMFTNFGDLPISIILAVSDHPPFLVGDGARGTAYSSVFIAVFYLFLFPFQGYRLIRYDHIKEAKRLASLTEVMNAPQGRTLEEQWNQGNFNTSEVTLAGVHHRSETSKSQTKDGLLQSPQMPHRSARPENTTFSATSTMISMDGPTEFYDEDHDNRARELRYHPNDESSKERHASPPSSSQRLPSPDLPVGEPNPFIHIQGQEHHDSNVDMSRTNTLTNNGPHPHQVFPMNPLKAAGSPYSHVTNSPESGRHSVESMASNGTGVSRFSSAHDDDRRLISDKSPRARTRTNTGKGYRPPPLIQRPQPMHPGPYSGGSGPSSGGSSTPSKPSSPSPFISLTPPDNRDNNNNHAKLASSSSNDTLTNVPLEATDEAPLPKVPPALQGTYTANHSNKPLWLRWFNAMREYLTPPTLGLLLGLLVALTPLRVLFVVTDHPVASPDELPPLSFILEITLMLGGCCVPLGLTVLGASLSRLKPGRMRPLVPALTMITISKLIISPLIGIAVVQLVLVRHFGWVPAHNNMMQFTLMLMCGSPTSITCFVLAQVWDRRTKNAGSEMAAVIAVQYAASTVLLTVLSACMMYFLF</sequence>
<keyword evidence="3 6" id="KW-1133">Transmembrane helix</keyword>
<dbReference type="GO" id="GO:0055085">
    <property type="term" value="P:transmembrane transport"/>
    <property type="evidence" value="ECO:0007669"/>
    <property type="project" value="InterPro"/>
</dbReference>
<dbReference type="PANTHER" id="PTHR31274:SF1">
    <property type="entry name" value="AGL149CP"/>
    <property type="match status" value="1"/>
</dbReference>
<dbReference type="EMBL" id="KN042432">
    <property type="protein sequence ID" value="KFH62399.1"/>
    <property type="molecule type" value="Genomic_DNA"/>
</dbReference>
<evidence type="ECO:0000256" key="3">
    <source>
        <dbReference type="ARBA" id="ARBA00022989"/>
    </source>
</evidence>